<keyword evidence="3" id="KW-1185">Reference proteome</keyword>
<dbReference type="EMBL" id="JAHLQT010003582">
    <property type="protein sequence ID" value="KAG7176401.1"/>
    <property type="molecule type" value="Genomic_DNA"/>
</dbReference>
<evidence type="ECO:0000256" key="1">
    <source>
        <dbReference type="SAM" id="MobiDB-lite"/>
    </source>
</evidence>
<sequence>MDIMPHSRHNNPSNYYVEYFDNYFKTLETTNGHVSADILAAAITSGYDVPQLKKRIDLSSGTGARRPSKARGSTPAPPRAPAAPTRPPVSQPRPPVSPTRHRFGTQSKPTATAPPPPPTPIEEAAYDYPADYTDPAYYDYPAEAAEPAAPPSTTTPAPAQAPRLPVIRRRVPLRNLRPTQ</sequence>
<evidence type="ECO:0000313" key="2">
    <source>
        <dbReference type="EMBL" id="KAG7176401.1"/>
    </source>
</evidence>
<dbReference type="Proteomes" id="UP000747542">
    <property type="component" value="Unassembled WGS sequence"/>
</dbReference>
<evidence type="ECO:0000313" key="3">
    <source>
        <dbReference type="Proteomes" id="UP000747542"/>
    </source>
</evidence>
<gene>
    <name evidence="2" type="ORF">Hamer_G009210</name>
</gene>
<name>A0A8J5TJW1_HOMAM</name>
<proteinExistence type="predicted"/>
<feature type="compositionally biased region" description="Low complexity" evidence="1">
    <location>
        <begin position="122"/>
        <end position="165"/>
    </location>
</feature>
<accession>A0A8J5TJW1</accession>
<protein>
    <submittedName>
        <fullName evidence="2">Putative obstructor B2-like</fullName>
    </submittedName>
</protein>
<comment type="caution">
    <text evidence="2">The sequence shown here is derived from an EMBL/GenBank/DDBJ whole genome shotgun (WGS) entry which is preliminary data.</text>
</comment>
<feature type="compositionally biased region" description="Pro residues" evidence="1">
    <location>
        <begin position="75"/>
        <end position="97"/>
    </location>
</feature>
<dbReference type="AlphaFoldDB" id="A0A8J5TJW1"/>
<organism evidence="2 3">
    <name type="scientific">Homarus americanus</name>
    <name type="common">American lobster</name>
    <dbReference type="NCBI Taxonomy" id="6706"/>
    <lineage>
        <taxon>Eukaryota</taxon>
        <taxon>Metazoa</taxon>
        <taxon>Ecdysozoa</taxon>
        <taxon>Arthropoda</taxon>
        <taxon>Crustacea</taxon>
        <taxon>Multicrustacea</taxon>
        <taxon>Malacostraca</taxon>
        <taxon>Eumalacostraca</taxon>
        <taxon>Eucarida</taxon>
        <taxon>Decapoda</taxon>
        <taxon>Pleocyemata</taxon>
        <taxon>Astacidea</taxon>
        <taxon>Nephropoidea</taxon>
        <taxon>Nephropidae</taxon>
        <taxon>Homarus</taxon>
    </lineage>
</organism>
<reference evidence="2" key="1">
    <citation type="journal article" date="2021" name="Sci. Adv.">
        <title>The American lobster genome reveals insights on longevity, neural, and immune adaptations.</title>
        <authorList>
            <person name="Polinski J.M."/>
            <person name="Zimin A.V."/>
            <person name="Clark K.F."/>
            <person name="Kohn A.B."/>
            <person name="Sadowski N."/>
            <person name="Timp W."/>
            <person name="Ptitsyn A."/>
            <person name="Khanna P."/>
            <person name="Romanova D.Y."/>
            <person name="Williams P."/>
            <person name="Greenwood S.J."/>
            <person name="Moroz L.L."/>
            <person name="Walt D.R."/>
            <person name="Bodnar A.G."/>
        </authorList>
    </citation>
    <scope>NUCLEOTIDE SEQUENCE</scope>
    <source>
        <strain evidence="2">GMGI-L3</strain>
    </source>
</reference>
<feature type="region of interest" description="Disordered" evidence="1">
    <location>
        <begin position="57"/>
        <end position="180"/>
    </location>
</feature>